<dbReference type="OrthoDB" id="10526690at2759"/>
<keyword evidence="2" id="KW-1185">Reference proteome</keyword>
<sequence>MRNCVVFNVYFNFYANQMFFNFFHCDRKQKEVCQYFRVGLFIEKRRSRFSVRKVRLFNQPVGEMNWKIHASSGDMKDVPIRRKNPAKCFSLSPLFAPAWTLDENSGIEKGVYEFIGKYTVGRPVMNKKLVMFFTRKEEDIKTGLNSGRNF</sequence>
<dbReference type="AlphaFoldDB" id="A0A0V0TR29"/>
<organism evidence="1 2">
    <name type="scientific">Trichinella murrelli</name>
    <dbReference type="NCBI Taxonomy" id="144512"/>
    <lineage>
        <taxon>Eukaryota</taxon>
        <taxon>Metazoa</taxon>
        <taxon>Ecdysozoa</taxon>
        <taxon>Nematoda</taxon>
        <taxon>Enoplea</taxon>
        <taxon>Dorylaimia</taxon>
        <taxon>Trichinellida</taxon>
        <taxon>Trichinellidae</taxon>
        <taxon>Trichinella</taxon>
    </lineage>
</organism>
<dbReference type="Proteomes" id="UP000055048">
    <property type="component" value="Unassembled WGS sequence"/>
</dbReference>
<proteinExistence type="predicted"/>
<comment type="caution">
    <text evidence="1">The sequence shown here is derived from an EMBL/GenBank/DDBJ whole genome shotgun (WGS) entry which is preliminary data.</text>
</comment>
<accession>A0A0V0TR29</accession>
<gene>
    <name evidence="1" type="ORF">T05_4494</name>
</gene>
<evidence type="ECO:0000313" key="1">
    <source>
        <dbReference type="EMBL" id="KRX41392.1"/>
    </source>
</evidence>
<name>A0A0V0TR29_9BILA</name>
<evidence type="ECO:0000313" key="2">
    <source>
        <dbReference type="Proteomes" id="UP000055048"/>
    </source>
</evidence>
<dbReference type="EMBL" id="JYDJ01000172">
    <property type="protein sequence ID" value="KRX41392.1"/>
    <property type="molecule type" value="Genomic_DNA"/>
</dbReference>
<reference evidence="1 2" key="1">
    <citation type="submission" date="2015-01" db="EMBL/GenBank/DDBJ databases">
        <title>Evolution of Trichinella species and genotypes.</title>
        <authorList>
            <person name="Korhonen P.K."/>
            <person name="Edoardo P."/>
            <person name="Giuseppe L.R."/>
            <person name="Gasser R.B."/>
        </authorList>
    </citation>
    <scope>NUCLEOTIDE SEQUENCE [LARGE SCALE GENOMIC DNA]</scope>
    <source>
        <strain evidence="1">ISS417</strain>
    </source>
</reference>
<protein>
    <submittedName>
        <fullName evidence="1">Uncharacterized protein</fullName>
    </submittedName>
</protein>